<keyword evidence="4" id="KW-0560">Oxidoreductase</keyword>
<keyword evidence="3 7" id="KW-1133">Transmembrane helix</keyword>
<evidence type="ECO:0000256" key="5">
    <source>
        <dbReference type="ARBA" id="ARBA00023136"/>
    </source>
</evidence>
<dbReference type="Pfam" id="PF08592">
    <property type="entry name" value="Anthrone_oxy"/>
    <property type="match status" value="1"/>
</dbReference>
<dbReference type="AlphaFoldDB" id="A0A9W4HFG5"/>
<evidence type="ECO:0000313" key="8">
    <source>
        <dbReference type="EMBL" id="CAG7994489.1"/>
    </source>
</evidence>
<evidence type="ECO:0000256" key="4">
    <source>
        <dbReference type="ARBA" id="ARBA00023033"/>
    </source>
</evidence>
<comment type="caution">
    <text evidence="8">The sequence shown here is derived from an EMBL/GenBank/DDBJ whole genome shotgun (WGS) entry which is preliminary data.</text>
</comment>
<evidence type="ECO:0000256" key="1">
    <source>
        <dbReference type="ARBA" id="ARBA00004141"/>
    </source>
</evidence>
<evidence type="ECO:0000313" key="9">
    <source>
        <dbReference type="Proteomes" id="UP001153618"/>
    </source>
</evidence>
<dbReference type="GO" id="GO:0004497">
    <property type="term" value="F:monooxygenase activity"/>
    <property type="evidence" value="ECO:0007669"/>
    <property type="project" value="UniProtKB-KW"/>
</dbReference>
<dbReference type="InterPro" id="IPR013901">
    <property type="entry name" value="Anthrone_oxy"/>
</dbReference>
<feature type="transmembrane region" description="Helical" evidence="7">
    <location>
        <begin position="57"/>
        <end position="75"/>
    </location>
</feature>
<evidence type="ECO:0000256" key="3">
    <source>
        <dbReference type="ARBA" id="ARBA00022989"/>
    </source>
</evidence>
<protein>
    <recommendedName>
        <fullName evidence="10">DUF1772-domain-containing protein</fullName>
    </recommendedName>
</protein>
<dbReference type="PANTHER" id="PTHR35042">
    <property type="entry name" value="ANTHRONE OXYGENASE ENCC"/>
    <property type="match status" value="1"/>
</dbReference>
<dbReference type="OrthoDB" id="5954308at2759"/>
<feature type="transmembrane region" description="Helical" evidence="7">
    <location>
        <begin position="81"/>
        <end position="101"/>
    </location>
</feature>
<dbReference type="Proteomes" id="UP001153618">
    <property type="component" value="Unassembled WGS sequence"/>
</dbReference>
<reference evidence="8" key="1">
    <citation type="submission" date="2021-07" db="EMBL/GenBank/DDBJ databases">
        <authorList>
            <person name="Branca A.L. A."/>
        </authorList>
    </citation>
    <scope>NUCLEOTIDE SEQUENCE</scope>
</reference>
<evidence type="ECO:0000256" key="7">
    <source>
        <dbReference type="SAM" id="Phobius"/>
    </source>
</evidence>
<name>A0A9W4HFG5_PENOL</name>
<organism evidence="8 9">
    <name type="scientific">Penicillium olsonii</name>
    <dbReference type="NCBI Taxonomy" id="99116"/>
    <lineage>
        <taxon>Eukaryota</taxon>
        <taxon>Fungi</taxon>
        <taxon>Dikarya</taxon>
        <taxon>Ascomycota</taxon>
        <taxon>Pezizomycotina</taxon>
        <taxon>Eurotiomycetes</taxon>
        <taxon>Eurotiomycetidae</taxon>
        <taxon>Eurotiales</taxon>
        <taxon>Aspergillaceae</taxon>
        <taxon>Penicillium</taxon>
    </lineage>
</organism>
<keyword evidence="2 7" id="KW-0812">Transmembrane</keyword>
<evidence type="ECO:0000256" key="6">
    <source>
        <dbReference type="ARBA" id="ARBA00034313"/>
    </source>
</evidence>
<dbReference type="PANTHER" id="PTHR35042:SF1">
    <property type="entry name" value="DUF1772-DOMAIN-CONTAINING PROTEIN"/>
    <property type="match status" value="1"/>
</dbReference>
<dbReference type="GO" id="GO:0016020">
    <property type="term" value="C:membrane"/>
    <property type="evidence" value="ECO:0007669"/>
    <property type="project" value="UniProtKB-SubCell"/>
</dbReference>
<dbReference type="EMBL" id="CAJVOS010000011">
    <property type="protein sequence ID" value="CAG7994489.1"/>
    <property type="molecule type" value="Genomic_DNA"/>
</dbReference>
<gene>
    <name evidence="8" type="ORF">POLS_LOCUS1679</name>
</gene>
<comment type="subcellular location">
    <subcellularLocation>
        <location evidence="1">Membrane</location>
        <topology evidence="1">Multi-pass membrane protein</topology>
    </subcellularLocation>
</comment>
<evidence type="ECO:0000256" key="2">
    <source>
        <dbReference type="ARBA" id="ARBA00022692"/>
    </source>
</evidence>
<keyword evidence="9" id="KW-1185">Reference proteome</keyword>
<evidence type="ECO:0008006" key="10">
    <source>
        <dbReference type="Google" id="ProtNLM"/>
    </source>
</evidence>
<proteinExistence type="inferred from homology"/>
<keyword evidence="4" id="KW-0503">Monooxygenase</keyword>
<comment type="similarity">
    <text evidence="6">Belongs to the anthrone oxygenase family.</text>
</comment>
<accession>A0A9W4HFG5</accession>
<keyword evidence="5 7" id="KW-0472">Membrane</keyword>
<sequence>MDIYKFAQVFAISSSFWLSGEIFTYSHGAVPATLEATSTSQTLAAKQWARFYRRGHAVGPPCAFLAAGSFVWCAMTSHSLLHWGAAALNVGIVPWTLLFMVKTNKGIFEFADRKDQKSSQEEDSRLTALLNKWATLNTVRSFFPFLGGLMGLVAALS</sequence>